<dbReference type="EMBL" id="OM048986">
    <property type="protein sequence ID" value="WAM61634.1"/>
    <property type="molecule type" value="Genomic_DNA"/>
</dbReference>
<dbReference type="RefSeq" id="YP_010602044.1">
    <property type="nucleotide sequence ID" value="NC_069862.1"/>
</dbReference>
<keyword evidence="1" id="KW-1133">Transmembrane helix</keyword>
<organism evidence="2">
    <name type="scientific">Kapsa arca</name>
    <dbReference type="NCBI Taxonomy" id="3003636"/>
    <lineage>
        <taxon>Eukaryota</taxon>
        <taxon>Metazoa</taxon>
        <taxon>Ecdysozoa</taxon>
        <taxon>Arthropoda</taxon>
        <taxon>Hexapoda</taxon>
        <taxon>Insecta</taxon>
        <taxon>Pterygota</taxon>
        <taxon>Neoptera</taxon>
        <taxon>Paraneoptera</taxon>
        <taxon>Hemiptera</taxon>
        <taxon>Auchenorrhyncha</taxon>
        <taxon>Membracoidea</taxon>
        <taxon>Cicadellidae</taxon>
        <taxon>Typhlocybinae</taxon>
        <taxon>Erythroneurini</taxon>
        <taxon>Kapsa</taxon>
    </lineage>
</organism>
<dbReference type="CTD" id="4541"/>
<keyword evidence="2" id="KW-0496">Mitochondrion</keyword>
<dbReference type="AlphaFoldDB" id="A0A9E9EK25"/>
<feature type="transmembrane region" description="Helical" evidence="1">
    <location>
        <begin position="128"/>
        <end position="149"/>
    </location>
</feature>
<dbReference type="GeneID" id="77640755"/>
<keyword evidence="1" id="KW-0472">Membrane</keyword>
<protein>
    <submittedName>
        <fullName evidence="2">NADH dehydrogenase subunit 6</fullName>
    </submittedName>
</protein>
<reference evidence="2" key="1">
    <citation type="submission" date="2021-12" db="EMBL/GenBank/DDBJ databases">
        <authorList>
            <person name="Luo G."/>
        </authorList>
    </citation>
    <scope>NUCLEOTIDE SEQUENCE</scope>
</reference>
<name>A0A9E9EK25_9HEMI</name>
<geneLocation type="mitochondrion" evidence="2"/>
<feature type="transmembrane region" description="Helical" evidence="1">
    <location>
        <begin position="49"/>
        <end position="67"/>
    </location>
</feature>
<evidence type="ECO:0000256" key="1">
    <source>
        <dbReference type="SAM" id="Phobius"/>
    </source>
</evidence>
<evidence type="ECO:0000313" key="2">
    <source>
        <dbReference type="EMBL" id="WAM61634.1"/>
    </source>
</evidence>
<sequence length="161" mass="18625">MKMMLIKLMMMINMLMPIMKNPMSMGALLLLQTMLMVNLNNKVSQSSWLAMITFLMMIGGLLIIFSYISSIASNEKFKLNINVTFLIISIFMVTDEFILEIQINENQEINYNKFSDLSMIKIYGQKSMFMTIMLVIYLLVTMISVSKIVNHHKGPLRSFKN</sequence>
<feature type="transmembrane region" description="Helical" evidence="1">
    <location>
        <begin position="79"/>
        <end position="99"/>
    </location>
</feature>
<accession>A0A9E9EK25</accession>
<proteinExistence type="predicted"/>
<keyword evidence="1" id="KW-0812">Transmembrane</keyword>
<gene>
    <name evidence="2" type="primary">ND6</name>
</gene>